<reference evidence="1 5" key="1">
    <citation type="journal article" date="2015" name="Science">
        <title>Genetic determinants of in vivo fitness and diet responsiveness in multiple human gut Bacteroides.</title>
        <authorList>
            <person name="Wu M."/>
            <person name="McNulty N.P."/>
            <person name="Rodionov D.A."/>
            <person name="Khoroshkin M.S."/>
            <person name="Griffin N.W."/>
            <person name="Cheng J."/>
            <person name="Latreille P."/>
            <person name="Kerstetter R.A."/>
            <person name="Terrapon N."/>
            <person name="Henrissat B."/>
            <person name="Osterman A.L."/>
            <person name="Gordon J.I."/>
        </authorList>
    </citation>
    <scope>NUCLEOTIDE SEQUENCE [LARGE SCALE GENOMIC DNA]</scope>
    <source>
        <strain evidence="1 5">WH2</strain>
    </source>
</reference>
<evidence type="ECO:0000313" key="4">
    <source>
        <dbReference type="EMBL" id="MDT4510072.1"/>
    </source>
</evidence>
<dbReference type="Pfam" id="PF17170">
    <property type="entry name" value="DUF5128"/>
    <property type="match status" value="1"/>
</dbReference>
<dbReference type="AlphaFoldDB" id="A0A0N7IF19"/>
<dbReference type="PATRIC" id="fig|246787.4.peg.1768"/>
<dbReference type="Proteomes" id="UP000448877">
    <property type="component" value="Unassembled WGS sequence"/>
</dbReference>
<evidence type="ECO:0000313" key="7">
    <source>
        <dbReference type="Proteomes" id="UP000448877"/>
    </source>
</evidence>
<dbReference type="EMBL" id="JAVSNH010000001">
    <property type="protein sequence ID" value="MDT4510072.1"/>
    <property type="molecule type" value="Genomic_DNA"/>
</dbReference>
<evidence type="ECO:0000313" key="3">
    <source>
        <dbReference type="EMBL" id="KAA5423746.1"/>
    </source>
</evidence>
<dbReference type="Proteomes" id="UP000325055">
    <property type="component" value="Unassembled WGS sequence"/>
</dbReference>
<gene>
    <name evidence="1" type="ORF">BcellWH2_01718</name>
    <name evidence="3" type="ORF">F2Y81_00960</name>
    <name evidence="2" type="ORF">F2Y86_12480</name>
    <name evidence="4" type="ORF">RO785_03640</name>
</gene>
<dbReference type="Proteomes" id="UP001266995">
    <property type="component" value="Unassembled WGS sequence"/>
</dbReference>
<name>A0A0N7IF19_9BACE</name>
<dbReference type="RefSeq" id="WP_025725950.1">
    <property type="nucleotide sequence ID" value="NZ_CAXSKE010000011.1"/>
</dbReference>
<reference evidence="6 7" key="2">
    <citation type="journal article" date="2019" name="Nat. Med.">
        <title>A library of human gut bacterial isolates paired with longitudinal multiomics data enables mechanistic microbiome research.</title>
        <authorList>
            <person name="Poyet M."/>
            <person name="Groussin M."/>
            <person name="Gibbons S.M."/>
            <person name="Avila-Pacheco J."/>
            <person name="Jiang X."/>
            <person name="Kearney S.M."/>
            <person name="Perrotta A.R."/>
            <person name="Berdy B."/>
            <person name="Zhao S."/>
            <person name="Lieberman T.D."/>
            <person name="Swanson P.K."/>
            <person name="Smith M."/>
            <person name="Roesemann S."/>
            <person name="Alexander J.E."/>
            <person name="Rich S.A."/>
            <person name="Livny J."/>
            <person name="Vlamakis H."/>
            <person name="Clish C."/>
            <person name="Bullock K."/>
            <person name="Deik A."/>
            <person name="Scott J."/>
            <person name="Pierce K.A."/>
            <person name="Xavier R.J."/>
            <person name="Alm E.J."/>
        </authorList>
    </citation>
    <scope>NUCLEOTIDE SEQUENCE [LARGE SCALE GENOMIC DNA]</scope>
    <source>
        <strain evidence="3 7">BIOML-A6</strain>
        <strain evidence="2 6">BIOML-A7</strain>
    </source>
</reference>
<evidence type="ECO:0000313" key="6">
    <source>
        <dbReference type="Proteomes" id="UP000325055"/>
    </source>
</evidence>
<sequence>MVKSIFFMCFLVLIYSCTSNLVKERANSEVTDVYVDVDDVIDELDFSLFLNDEAKFIKLETTDSCLISEMKQISYVDGKIYIADELSQSVYIFNDSGSFLKKIGVKGQGPGEYVRLGKFQVVGNYLYIKDDASPWKLYVYDLKSSVGRLMDIDENLSYDDFYLQGDNLYLVANNNSSYSYGCYNLLKLGMATNEMDCYLPFSENLAKQHSHWGLFSNISQYKDSLLIICSNNDTIYQSTKDGTSAKYAVHFSKRELPEDLRQKDGTTIMMTAMEKRYIKGLSSILNLDGYFIAQYGDYIMRSILYDKRTDEHTVANVLKLGKWGDLYMWEYSFSDDGKLIVADSGGAFLSSWKERYSNRTFIRSEDKKDLQKIYEQTSEEDNPIIGIFTLKNK</sequence>
<organism evidence="1 5">
    <name type="scientific">Bacteroides cellulosilyticus</name>
    <dbReference type="NCBI Taxonomy" id="246787"/>
    <lineage>
        <taxon>Bacteria</taxon>
        <taxon>Pseudomonadati</taxon>
        <taxon>Bacteroidota</taxon>
        <taxon>Bacteroidia</taxon>
        <taxon>Bacteroidales</taxon>
        <taxon>Bacteroidaceae</taxon>
        <taxon>Bacteroides</taxon>
    </lineage>
</organism>
<dbReference type="Gene3D" id="2.120.10.30">
    <property type="entry name" value="TolB, C-terminal domain"/>
    <property type="match status" value="1"/>
</dbReference>
<dbReference type="PROSITE" id="PS51257">
    <property type="entry name" value="PROKAR_LIPOPROTEIN"/>
    <property type="match status" value="1"/>
</dbReference>
<dbReference type="SUPFAM" id="SSF63825">
    <property type="entry name" value="YWTD domain"/>
    <property type="match status" value="1"/>
</dbReference>
<dbReference type="EMBL" id="CP012801">
    <property type="protein sequence ID" value="ALJ58971.1"/>
    <property type="molecule type" value="Genomic_DNA"/>
</dbReference>
<dbReference type="KEGG" id="bcel:BcellWH2_01718"/>
<protein>
    <submittedName>
        <fullName evidence="2">6-bladed beta-propeller</fullName>
    </submittedName>
</protein>
<dbReference type="InterPro" id="IPR011042">
    <property type="entry name" value="6-blade_b-propeller_TolB-like"/>
</dbReference>
<reference evidence="4" key="3">
    <citation type="submission" date="2023-08" db="EMBL/GenBank/DDBJ databases">
        <title>Reintroducing virulent viruses to syntetic microbiomes.</title>
        <authorList>
            <person name="Wilde J."/>
            <person name="Boyes R."/>
            <person name="Robinson A.V."/>
            <person name="Daisley B.A."/>
            <person name="Allen-Vercoe E."/>
        </authorList>
    </citation>
    <scope>NUCLEOTIDE SEQUENCE</scope>
    <source>
        <strain evidence="4">225I_12FAA</strain>
    </source>
</reference>
<proteinExistence type="predicted"/>
<dbReference type="EMBL" id="VVYV01000001">
    <property type="protein sequence ID" value="KAA5423746.1"/>
    <property type="molecule type" value="Genomic_DNA"/>
</dbReference>
<evidence type="ECO:0000313" key="1">
    <source>
        <dbReference type="EMBL" id="ALJ58971.1"/>
    </source>
</evidence>
<accession>A0A0N7IF19</accession>
<dbReference type="Proteomes" id="UP000061809">
    <property type="component" value="Chromosome"/>
</dbReference>
<evidence type="ECO:0000313" key="2">
    <source>
        <dbReference type="EMBL" id="KAA5408613.1"/>
    </source>
</evidence>
<dbReference type="EMBL" id="VVYW01000009">
    <property type="protein sequence ID" value="KAA5408613.1"/>
    <property type="molecule type" value="Genomic_DNA"/>
</dbReference>
<evidence type="ECO:0000313" key="5">
    <source>
        <dbReference type="Proteomes" id="UP000061809"/>
    </source>
</evidence>